<dbReference type="Pfam" id="PF10673">
    <property type="entry name" value="DUF2487"/>
    <property type="match status" value="1"/>
</dbReference>
<comment type="caution">
    <text evidence="1">The sequence shown here is derived from an EMBL/GenBank/DDBJ whole genome shotgun (WGS) entry which is preliminary data.</text>
</comment>
<organism evidence="1 2">
    <name type="scientific">Paenibacillus aestuarii</name>
    <dbReference type="NCBI Taxonomy" id="516965"/>
    <lineage>
        <taxon>Bacteria</taxon>
        <taxon>Bacillati</taxon>
        <taxon>Bacillota</taxon>
        <taxon>Bacilli</taxon>
        <taxon>Bacillales</taxon>
        <taxon>Paenibacillaceae</taxon>
        <taxon>Paenibacillus</taxon>
    </lineage>
</organism>
<gene>
    <name evidence="1" type="ORF">ACFPOG_07550</name>
</gene>
<dbReference type="Proteomes" id="UP001596044">
    <property type="component" value="Unassembled WGS sequence"/>
</dbReference>
<dbReference type="InterPro" id="IPR019615">
    <property type="entry name" value="DUF2487"/>
</dbReference>
<proteinExistence type="predicted"/>
<accession>A0ABW0K414</accession>
<protein>
    <submittedName>
        <fullName evidence="1">DUF2487 family protein</fullName>
    </submittedName>
</protein>
<dbReference type="RefSeq" id="WP_270881306.1">
    <property type="nucleotide sequence ID" value="NZ_JAQFVF010000048.1"/>
</dbReference>
<evidence type="ECO:0000313" key="1">
    <source>
        <dbReference type="EMBL" id="MFC5448110.1"/>
    </source>
</evidence>
<dbReference type="EMBL" id="JBHSMJ010000009">
    <property type="protein sequence ID" value="MFC5448110.1"/>
    <property type="molecule type" value="Genomic_DNA"/>
</dbReference>
<sequence length="143" mass="16313">MKFSEIEQDQWPDLKPYLDTCLLPLTGLKGFEDPVQTTHALEQLRDALDVIEIPYKGRVVTYPALHYVTGVDMPAQLDAICLQLKRSGFRYVIVMTIHLPAAAWTAKEADLLISVDMAQWPEQANDIKSRISQQIQQMWQQGD</sequence>
<name>A0ABW0K414_9BACL</name>
<evidence type="ECO:0000313" key="2">
    <source>
        <dbReference type="Proteomes" id="UP001596044"/>
    </source>
</evidence>
<keyword evidence="2" id="KW-1185">Reference proteome</keyword>
<reference evidence="2" key="1">
    <citation type="journal article" date="2019" name="Int. J. Syst. Evol. Microbiol.">
        <title>The Global Catalogue of Microorganisms (GCM) 10K type strain sequencing project: providing services to taxonomists for standard genome sequencing and annotation.</title>
        <authorList>
            <consortium name="The Broad Institute Genomics Platform"/>
            <consortium name="The Broad Institute Genome Sequencing Center for Infectious Disease"/>
            <person name="Wu L."/>
            <person name="Ma J."/>
        </authorList>
    </citation>
    <scope>NUCLEOTIDE SEQUENCE [LARGE SCALE GENOMIC DNA]</scope>
    <source>
        <strain evidence="2">KACC 11904</strain>
    </source>
</reference>